<sequence length="608" mass="69992">MYKLDKIIRLRRGVRYKKQVIYGCIYWCLFPFVIYAQSPSLKQAGSTNKKNSIYLKLSTNLKDIQSLKKIEVPTVYQDIKKAEKAVKSFIQKLHQQAYLNAQLDSLSNTPDTLFAYISVGTKFIWASLKKGNLPEEIIHNVGFKPKYYNKKPFLYKSISKLQTKVLSYSENHGYPFAQIRLDSLTFVKQEVYAKWNYDQGPQVLFDTLHIVGDLQVKPRFMMKYLRLREGDLFSQSKVQSAHRILKQLPYLKVRKKAVVDFRAKKASVNLFLQKRKANQINLLVGLLPNEQNPGTIEWMGEFDLLLQNMFRSGKSLSAKWLRPESQSQLINLDYTHPLLFGSALDLQLKFNLLKEDTSFVNIDLGGVLYYNLKTGDKIKATVNSKSSRVLNSLIYQNATRLPDTLDISFIAYGLGYIHSNLNDALYPSKGDFLSLSGEIGQKNIVQNPELPESLYKNIPLSTTKLVYEAKWKHYSKTSSKSVLYWQLSTGGVINDQLLVNELFRVGGINSLRGHNQNIFFASHYVIANLEYRFLFDDYSYLFVFYDQSWLQQKTINTFTEDTPLGFGLGLNFPTKAGIFNIVYALGKAQEQPINFNRSKIHFGFISRF</sequence>
<evidence type="ECO:0000313" key="6">
    <source>
        <dbReference type="Proteomes" id="UP000004095"/>
    </source>
</evidence>
<keyword evidence="3" id="KW-1133">Transmembrane helix</keyword>
<proteinExistence type="predicted"/>
<comment type="subcellular location">
    <subcellularLocation>
        <location evidence="1">Membrane</location>
    </subcellularLocation>
</comment>
<dbReference type="Gene3D" id="3.10.20.310">
    <property type="entry name" value="membrane protein fhac"/>
    <property type="match status" value="1"/>
</dbReference>
<evidence type="ECO:0000313" key="5">
    <source>
        <dbReference type="EMBL" id="EAY26204.1"/>
    </source>
</evidence>
<evidence type="ECO:0000256" key="1">
    <source>
        <dbReference type="ARBA" id="ARBA00004370"/>
    </source>
</evidence>
<dbReference type="InterPro" id="IPR000184">
    <property type="entry name" value="Bac_surfAg_D15"/>
</dbReference>
<reference evidence="5 6" key="1">
    <citation type="submission" date="2007-01" db="EMBL/GenBank/DDBJ databases">
        <authorList>
            <person name="Haygood M."/>
            <person name="Podell S."/>
            <person name="Anderson C."/>
            <person name="Hopkinson B."/>
            <person name="Roe K."/>
            <person name="Barbeau K."/>
            <person name="Gaasterland T."/>
            <person name="Ferriera S."/>
            <person name="Johnson J."/>
            <person name="Kravitz S."/>
            <person name="Beeson K."/>
            <person name="Sutton G."/>
            <person name="Rogers Y.-H."/>
            <person name="Friedman R."/>
            <person name="Frazier M."/>
            <person name="Venter J.C."/>
        </authorList>
    </citation>
    <scope>NUCLEOTIDE SEQUENCE [LARGE SCALE GENOMIC DNA]</scope>
    <source>
        <strain evidence="5 6">ATCC 23134</strain>
    </source>
</reference>
<feature type="transmembrane region" description="Helical" evidence="3">
    <location>
        <begin position="20"/>
        <end position="38"/>
    </location>
</feature>
<evidence type="ECO:0000256" key="2">
    <source>
        <dbReference type="ARBA" id="ARBA00023136"/>
    </source>
</evidence>
<keyword evidence="2 3" id="KW-0472">Membrane</keyword>
<dbReference type="Pfam" id="PF01103">
    <property type="entry name" value="Omp85"/>
    <property type="match status" value="1"/>
</dbReference>
<feature type="domain" description="Bacterial surface antigen (D15)" evidence="4">
    <location>
        <begin position="308"/>
        <end position="603"/>
    </location>
</feature>
<evidence type="ECO:0000259" key="4">
    <source>
        <dbReference type="Pfam" id="PF01103"/>
    </source>
</evidence>
<dbReference type="AlphaFoldDB" id="A1ZTV3"/>
<dbReference type="Proteomes" id="UP000004095">
    <property type="component" value="Unassembled WGS sequence"/>
</dbReference>
<dbReference type="RefSeq" id="WP_002701438.1">
    <property type="nucleotide sequence ID" value="NZ_AAWS01000037.1"/>
</dbReference>
<comment type="caution">
    <text evidence="5">The sequence shown here is derived from an EMBL/GenBank/DDBJ whole genome shotgun (WGS) entry which is preliminary data.</text>
</comment>
<accession>A1ZTV3</accession>
<gene>
    <name evidence="5" type="ORF">M23134_02536</name>
</gene>
<name>A1ZTV3_MICM2</name>
<dbReference type="EMBL" id="AAWS01000037">
    <property type="protein sequence ID" value="EAY26204.1"/>
    <property type="molecule type" value="Genomic_DNA"/>
</dbReference>
<dbReference type="eggNOG" id="COG4775">
    <property type="taxonomic scope" value="Bacteria"/>
</dbReference>
<organism evidence="5 6">
    <name type="scientific">Microscilla marina ATCC 23134</name>
    <dbReference type="NCBI Taxonomy" id="313606"/>
    <lineage>
        <taxon>Bacteria</taxon>
        <taxon>Pseudomonadati</taxon>
        <taxon>Bacteroidota</taxon>
        <taxon>Cytophagia</taxon>
        <taxon>Cytophagales</taxon>
        <taxon>Microscillaceae</taxon>
        <taxon>Microscilla</taxon>
    </lineage>
</organism>
<evidence type="ECO:0000256" key="3">
    <source>
        <dbReference type="SAM" id="Phobius"/>
    </source>
</evidence>
<protein>
    <submittedName>
        <fullName evidence="5">Outer membrane protein, OMP85 family, putative</fullName>
    </submittedName>
</protein>
<keyword evidence="3" id="KW-0812">Transmembrane</keyword>
<dbReference type="GO" id="GO:0019867">
    <property type="term" value="C:outer membrane"/>
    <property type="evidence" value="ECO:0007669"/>
    <property type="project" value="InterPro"/>
</dbReference>
<dbReference type="Gene3D" id="2.40.160.50">
    <property type="entry name" value="membrane protein fhac: a member of the omp85/tpsb transporter family"/>
    <property type="match status" value="1"/>
</dbReference>
<keyword evidence="6" id="KW-1185">Reference proteome</keyword>